<dbReference type="GO" id="GO:0043190">
    <property type="term" value="C:ATP-binding cassette (ABC) transporter complex"/>
    <property type="evidence" value="ECO:0007669"/>
    <property type="project" value="TreeGrafter"/>
</dbReference>
<dbReference type="GO" id="GO:0042626">
    <property type="term" value="F:ATPase-coupled transmembrane transporter activity"/>
    <property type="evidence" value="ECO:0007669"/>
    <property type="project" value="TreeGrafter"/>
</dbReference>
<keyword evidence="5" id="KW-0547">Nucleotide-binding</keyword>
<dbReference type="InterPro" id="IPR027417">
    <property type="entry name" value="P-loop_NTPase"/>
</dbReference>
<evidence type="ECO:0000256" key="2">
    <source>
        <dbReference type="ARBA" id="ARBA00005417"/>
    </source>
</evidence>
<dbReference type="Gene3D" id="3.40.50.300">
    <property type="entry name" value="P-loop containing nucleotide triphosphate hydrolases"/>
    <property type="match status" value="1"/>
</dbReference>
<organism evidence="10">
    <name type="scientific">uncultured spirochete</name>
    <dbReference type="NCBI Taxonomy" id="156406"/>
    <lineage>
        <taxon>Bacteria</taxon>
        <taxon>Pseudomonadati</taxon>
        <taxon>Spirochaetota</taxon>
        <taxon>Spirochaetia</taxon>
        <taxon>Spirochaetales</taxon>
        <taxon>environmental samples</taxon>
    </lineage>
</organism>
<protein>
    <submittedName>
        <fullName evidence="10">Cobalt abc transporter, ATP-binding component</fullName>
    </submittedName>
</protein>
<feature type="domain" description="ABC transporter" evidence="9">
    <location>
        <begin position="2"/>
        <end position="234"/>
    </location>
</feature>
<dbReference type="CDD" id="cd03225">
    <property type="entry name" value="ABC_cobalt_CbiO_domain1"/>
    <property type="match status" value="1"/>
</dbReference>
<dbReference type="AlphaFoldDB" id="A0A3P3XP92"/>
<name>A0A3P3XP92_9SPIR</name>
<dbReference type="SMART" id="SM00382">
    <property type="entry name" value="AAA"/>
    <property type="match status" value="1"/>
</dbReference>
<dbReference type="InterPro" id="IPR003439">
    <property type="entry name" value="ABC_transporter-like_ATP-bd"/>
</dbReference>
<dbReference type="Pfam" id="PF00005">
    <property type="entry name" value="ABC_tran"/>
    <property type="match status" value="1"/>
</dbReference>
<dbReference type="EMBL" id="FWDO01000004">
    <property type="protein sequence ID" value="SLM18112.1"/>
    <property type="molecule type" value="Genomic_DNA"/>
</dbReference>
<dbReference type="GO" id="GO:0005524">
    <property type="term" value="F:ATP binding"/>
    <property type="evidence" value="ECO:0007669"/>
    <property type="project" value="UniProtKB-KW"/>
</dbReference>
<sequence>MIHIEGLIARAGAFEILKGIDLDIGAGEFVALLGPNGAGKTTLIKHFNGLRVPSAGSVMVDGMDTRRVKTSRLARSVGFLFQNPDHQIISNRIDDEIAFGLKQTGIPEPERGERVREAAAILGLEGLLNADPFTLPRALRQRVALASVLALRPKVLVLDEPTSSQDERGATMVMEIARELNAGGTTVIFVSHDMELVARYARRALVLVDGRILADRSVHALFRDTQPLNAAGLSMPGAYRLAAALGIEPEEGRQFVPTSVVEAVERRLSEARPCA</sequence>
<keyword evidence="8" id="KW-0472">Membrane</keyword>
<comment type="similarity">
    <text evidence="2">Belongs to the ABC transporter superfamily.</text>
</comment>
<keyword evidence="6 10" id="KW-0067">ATP-binding</keyword>
<evidence type="ECO:0000256" key="1">
    <source>
        <dbReference type="ARBA" id="ARBA00004236"/>
    </source>
</evidence>
<dbReference type="FunFam" id="3.40.50.300:FF:000224">
    <property type="entry name" value="Energy-coupling factor transporter ATP-binding protein EcfA"/>
    <property type="match status" value="1"/>
</dbReference>
<dbReference type="InterPro" id="IPR050095">
    <property type="entry name" value="ECF_ABC_transporter_ATP-bd"/>
</dbReference>
<keyword evidence="3" id="KW-0813">Transport</keyword>
<keyword evidence="4" id="KW-1003">Cell membrane</keyword>
<evidence type="ECO:0000256" key="6">
    <source>
        <dbReference type="ARBA" id="ARBA00022840"/>
    </source>
</evidence>
<keyword evidence="7" id="KW-1278">Translocase</keyword>
<evidence type="ECO:0000256" key="8">
    <source>
        <dbReference type="ARBA" id="ARBA00023136"/>
    </source>
</evidence>
<proteinExistence type="inferred from homology"/>
<evidence type="ECO:0000313" key="10">
    <source>
        <dbReference type="EMBL" id="SLM18112.1"/>
    </source>
</evidence>
<dbReference type="SUPFAM" id="SSF52540">
    <property type="entry name" value="P-loop containing nucleoside triphosphate hydrolases"/>
    <property type="match status" value="1"/>
</dbReference>
<accession>A0A3P3XP92</accession>
<evidence type="ECO:0000256" key="4">
    <source>
        <dbReference type="ARBA" id="ARBA00022475"/>
    </source>
</evidence>
<reference evidence="10" key="1">
    <citation type="submission" date="2017-02" db="EMBL/GenBank/DDBJ databases">
        <authorList>
            <person name="Regsiter A."/>
            <person name="William W."/>
        </authorList>
    </citation>
    <scope>NUCLEOTIDE SEQUENCE</scope>
    <source>
        <strain evidence="10">BdmA 4</strain>
    </source>
</reference>
<dbReference type="PANTHER" id="PTHR43553">
    <property type="entry name" value="HEAVY METAL TRANSPORTER"/>
    <property type="match status" value="1"/>
</dbReference>
<evidence type="ECO:0000256" key="7">
    <source>
        <dbReference type="ARBA" id="ARBA00022967"/>
    </source>
</evidence>
<dbReference type="InterPro" id="IPR015856">
    <property type="entry name" value="ABC_transpr_CbiO/EcfA_su"/>
</dbReference>
<evidence type="ECO:0000256" key="3">
    <source>
        <dbReference type="ARBA" id="ARBA00022448"/>
    </source>
</evidence>
<comment type="subcellular location">
    <subcellularLocation>
        <location evidence="1">Cell membrane</location>
    </subcellularLocation>
</comment>
<gene>
    <name evidence="10" type="ORF">SPIRO4BDMA_40684</name>
</gene>
<evidence type="ECO:0000256" key="5">
    <source>
        <dbReference type="ARBA" id="ARBA00022741"/>
    </source>
</evidence>
<dbReference type="PANTHER" id="PTHR43553:SF24">
    <property type="entry name" value="ENERGY-COUPLING FACTOR TRANSPORTER ATP-BINDING PROTEIN ECFA1"/>
    <property type="match status" value="1"/>
</dbReference>
<dbReference type="PROSITE" id="PS50893">
    <property type="entry name" value="ABC_TRANSPORTER_2"/>
    <property type="match status" value="1"/>
</dbReference>
<dbReference type="InterPro" id="IPR003593">
    <property type="entry name" value="AAA+_ATPase"/>
</dbReference>
<dbReference type="GO" id="GO:0016887">
    <property type="term" value="F:ATP hydrolysis activity"/>
    <property type="evidence" value="ECO:0007669"/>
    <property type="project" value="InterPro"/>
</dbReference>
<evidence type="ECO:0000259" key="9">
    <source>
        <dbReference type="PROSITE" id="PS50893"/>
    </source>
</evidence>